<evidence type="ECO:0000256" key="1">
    <source>
        <dbReference type="SAM" id="SignalP"/>
    </source>
</evidence>
<accession>A0A2M4B545</accession>
<protein>
    <submittedName>
        <fullName evidence="2">Putative secreted protein</fullName>
    </submittedName>
</protein>
<feature type="chain" id="PRO_5014759826" evidence="1">
    <location>
        <begin position="24"/>
        <end position="104"/>
    </location>
</feature>
<dbReference type="EMBL" id="GGFK01014845">
    <property type="protein sequence ID" value="MBW48166.1"/>
    <property type="molecule type" value="Transcribed_RNA"/>
</dbReference>
<keyword evidence="1" id="KW-0732">Signal</keyword>
<evidence type="ECO:0000313" key="2">
    <source>
        <dbReference type="EMBL" id="MBW48166.1"/>
    </source>
</evidence>
<name>A0A2M4B545_9DIPT</name>
<dbReference type="AlphaFoldDB" id="A0A2M4B545"/>
<organism evidence="2">
    <name type="scientific">Anopheles triannulatus</name>
    <dbReference type="NCBI Taxonomy" id="58253"/>
    <lineage>
        <taxon>Eukaryota</taxon>
        <taxon>Metazoa</taxon>
        <taxon>Ecdysozoa</taxon>
        <taxon>Arthropoda</taxon>
        <taxon>Hexapoda</taxon>
        <taxon>Insecta</taxon>
        <taxon>Pterygota</taxon>
        <taxon>Neoptera</taxon>
        <taxon>Endopterygota</taxon>
        <taxon>Diptera</taxon>
        <taxon>Nematocera</taxon>
        <taxon>Culicoidea</taxon>
        <taxon>Culicidae</taxon>
        <taxon>Anophelinae</taxon>
        <taxon>Anopheles</taxon>
    </lineage>
</organism>
<sequence>MLLLLLPAPLSLLYHSLVLPVAAHYHSFTSFFPCLRLCRLRQSVAAHRVRCSHFSPRSASRWHVTALGRVRTAFGLKMLADLHVITFNFSIPPRRRPGCLCCMS</sequence>
<proteinExistence type="predicted"/>
<feature type="signal peptide" evidence="1">
    <location>
        <begin position="1"/>
        <end position="23"/>
    </location>
</feature>
<reference evidence="2" key="1">
    <citation type="submission" date="2018-01" db="EMBL/GenBank/DDBJ databases">
        <title>An insight into the sialome of Amazonian anophelines.</title>
        <authorList>
            <person name="Ribeiro J.M."/>
            <person name="Scarpassa V."/>
            <person name="Calvo E."/>
        </authorList>
    </citation>
    <scope>NUCLEOTIDE SEQUENCE</scope>
    <source>
        <tissue evidence="2">Salivary glands</tissue>
    </source>
</reference>